<dbReference type="Gene3D" id="1.10.1410.40">
    <property type="match status" value="1"/>
</dbReference>
<keyword evidence="3" id="KW-1185">Reference proteome</keyword>
<evidence type="ECO:0000256" key="1">
    <source>
        <dbReference type="ARBA" id="ARBA00008307"/>
    </source>
</evidence>
<organism evidence="2 3">
    <name type="scientific">Dreissena polymorpha</name>
    <name type="common">Zebra mussel</name>
    <name type="synonym">Mytilus polymorpha</name>
    <dbReference type="NCBI Taxonomy" id="45954"/>
    <lineage>
        <taxon>Eukaryota</taxon>
        <taxon>Metazoa</taxon>
        <taxon>Spiralia</taxon>
        <taxon>Lophotrochozoa</taxon>
        <taxon>Mollusca</taxon>
        <taxon>Bivalvia</taxon>
        <taxon>Autobranchia</taxon>
        <taxon>Heteroconchia</taxon>
        <taxon>Euheterodonta</taxon>
        <taxon>Imparidentia</taxon>
        <taxon>Neoheterodontei</taxon>
        <taxon>Myida</taxon>
        <taxon>Dreissenoidea</taxon>
        <taxon>Dreissenidae</taxon>
        <taxon>Dreissena</taxon>
    </lineage>
</organism>
<dbReference type="Gene3D" id="3.30.460.90">
    <property type="match status" value="1"/>
</dbReference>
<accession>A0A9D4EBH6</accession>
<comment type="similarity">
    <text evidence="1">Belongs to the mab-21 family.</text>
</comment>
<evidence type="ECO:0000313" key="2">
    <source>
        <dbReference type="EMBL" id="KAH3775142.1"/>
    </source>
</evidence>
<dbReference type="PANTHER" id="PTHR10656:SF42">
    <property type="entry name" value="CYCLIC GMP-AMP SYNTHASE-LIKE PROTEIN-RELATED"/>
    <property type="match status" value="1"/>
</dbReference>
<dbReference type="Proteomes" id="UP000828390">
    <property type="component" value="Unassembled WGS sequence"/>
</dbReference>
<sequence>MDLLLKQLREQAKKYEGLRIDSYIRQGSAREGLKVLNANEFDTMLEFHIEGLEGRIDHAPITNAAGKSIPGFCKLRIYGVSFERLEKICPRMFKEGVFVQHGDEVYLSSKVLHEKIFESMVDTARHVITTAMQDTSRFLRKASSFRLYRKMNPPAINVTIQLCYNDILKKEIDVDLVPAFQLRKDERTTYEGHQINCPIHAVCKWVGKVERDERLVWDVKTTGYEKHILDMARQSRRKLYIVTALRIVKTYFVKKLKHAKDHNITPPHIVTVLKSYHLKQIAFYLLYYLCHKYPSRPLPCAKTAFEYFLNLLLICLRSKSLPHFFYSGTNVGTMLPGFPQNYGFQLRYNMFQKINDESLARAAQSFIDEMMPELGVSFGVVDPHQAQVYDMFESLAVSHAM</sequence>
<dbReference type="EMBL" id="JAIWYP010000009">
    <property type="protein sequence ID" value="KAH3775142.1"/>
    <property type="molecule type" value="Genomic_DNA"/>
</dbReference>
<gene>
    <name evidence="2" type="ORF">DPMN_176539</name>
</gene>
<reference evidence="2" key="1">
    <citation type="journal article" date="2019" name="bioRxiv">
        <title>The Genome of the Zebra Mussel, Dreissena polymorpha: A Resource for Invasive Species Research.</title>
        <authorList>
            <person name="McCartney M.A."/>
            <person name="Auch B."/>
            <person name="Kono T."/>
            <person name="Mallez S."/>
            <person name="Zhang Y."/>
            <person name="Obille A."/>
            <person name="Becker A."/>
            <person name="Abrahante J.E."/>
            <person name="Garbe J."/>
            <person name="Badalamenti J.P."/>
            <person name="Herman A."/>
            <person name="Mangelson H."/>
            <person name="Liachko I."/>
            <person name="Sullivan S."/>
            <person name="Sone E.D."/>
            <person name="Koren S."/>
            <person name="Silverstein K.A.T."/>
            <person name="Beckman K.B."/>
            <person name="Gohl D.M."/>
        </authorList>
    </citation>
    <scope>NUCLEOTIDE SEQUENCE</scope>
    <source>
        <strain evidence="2">Duluth1</strain>
        <tissue evidence="2">Whole animal</tissue>
    </source>
</reference>
<dbReference type="PANTHER" id="PTHR10656">
    <property type="entry name" value="CELL FATE DETERMINING PROTEIN MAB21-RELATED"/>
    <property type="match status" value="1"/>
</dbReference>
<protein>
    <submittedName>
        <fullName evidence="2">Uncharacterized protein</fullName>
    </submittedName>
</protein>
<dbReference type="SMART" id="SM01265">
    <property type="entry name" value="Mab-21"/>
    <property type="match status" value="1"/>
</dbReference>
<dbReference type="InterPro" id="IPR024810">
    <property type="entry name" value="MAB21L/cGLR"/>
</dbReference>
<dbReference type="AlphaFoldDB" id="A0A9D4EBH6"/>
<reference evidence="2" key="2">
    <citation type="submission" date="2020-11" db="EMBL/GenBank/DDBJ databases">
        <authorList>
            <person name="McCartney M.A."/>
            <person name="Auch B."/>
            <person name="Kono T."/>
            <person name="Mallez S."/>
            <person name="Becker A."/>
            <person name="Gohl D.M."/>
            <person name="Silverstein K.A.T."/>
            <person name="Koren S."/>
            <person name="Bechman K.B."/>
            <person name="Herman A."/>
            <person name="Abrahante J.E."/>
            <person name="Garbe J."/>
        </authorList>
    </citation>
    <scope>NUCLEOTIDE SEQUENCE</scope>
    <source>
        <strain evidence="2">Duluth1</strain>
        <tissue evidence="2">Whole animal</tissue>
    </source>
</reference>
<comment type="caution">
    <text evidence="2">The sequence shown here is derived from an EMBL/GenBank/DDBJ whole genome shotgun (WGS) entry which is preliminary data.</text>
</comment>
<evidence type="ECO:0000313" key="3">
    <source>
        <dbReference type="Proteomes" id="UP000828390"/>
    </source>
</evidence>
<name>A0A9D4EBH6_DREPO</name>
<proteinExistence type="inferred from homology"/>